<keyword evidence="4 5" id="KW-0472">Membrane</keyword>
<dbReference type="InterPro" id="IPR007016">
    <property type="entry name" value="O-antigen_ligase-rel_domated"/>
</dbReference>
<evidence type="ECO:0000256" key="3">
    <source>
        <dbReference type="ARBA" id="ARBA00022989"/>
    </source>
</evidence>
<evidence type="ECO:0000256" key="2">
    <source>
        <dbReference type="ARBA" id="ARBA00022692"/>
    </source>
</evidence>
<keyword evidence="8" id="KW-1185">Reference proteome</keyword>
<feature type="transmembrane region" description="Helical" evidence="5">
    <location>
        <begin position="6"/>
        <end position="21"/>
    </location>
</feature>
<gene>
    <name evidence="7" type="ORF">JJQ60_14140</name>
</gene>
<feature type="domain" description="O-antigen ligase-related" evidence="6">
    <location>
        <begin position="5"/>
        <end position="127"/>
    </location>
</feature>
<dbReference type="Pfam" id="PF04932">
    <property type="entry name" value="Wzy_C"/>
    <property type="match status" value="1"/>
</dbReference>
<name>A0A936ZUQ0_9FLAO</name>
<evidence type="ECO:0000259" key="6">
    <source>
        <dbReference type="Pfam" id="PF04932"/>
    </source>
</evidence>
<sequence>MAGKISFLFLLISVGVYVLINEKRKRRIFFIVVSFLCIVLLPVLFLDFNWVQSIFSSAMERRGQIFKVAYVASLENLPFGIGTSDIKNELENYYIRYDFKDLIGLSTHNTFLSFTLRFGIMGALAYFGYLLYSVKIAVKTKNPLLPSLLVILFLSSLTEHVFETHRGRFFFIFFLSFLHYVYNTGKNGTNSSSLKNLLNDQKPIN</sequence>
<evidence type="ECO:0000313" key="8">
    <source>
        <dbReference type="Proteomes" id="UP000651057"/>
    </source>
</evidence>
<comment type="subcellular location">
    <subcellularLocation>
        <location evidence="1">Membrane</location>
        <topology evidence="1">Multi-pass membrane protein</topology>
    </subcellularLocation>
</comment>
<evidence type="ECO:0000256" key="4">
    <source>
        <dbReference type="ARBA" id="ARBA00023136"/>
    </source>
</evidence>
<accession>A0A936ZUQ0</accession>
<feature type="transmembrane region" description="Helical" evidence="5">
    <location>
        <begin position="111"/>
        <end position="132"/>
    </location>
</feature>
<evidence type="ECO:0000256" key="5">
    <source>
        <dbReference type="SAM" id="Phobius"/>
    </source>
</evidence>
<reference evidence="7" key="1">
    <citation type="submission" date="2021-01" db="EMBL/GenBank/DDBJ databases">
        <authorList>
            <person name="Zhong Y.L."/>
        </authorList>
    </citation>
    <scope>NUCLEOTIDE SEQUENCE</scope>
    <source>
        <strain evidence="7">KCTC 23302</strain>
    </source>
</reference>
<evidence type="ECO:0000256" key="1">
    <source>
        <dbReference type="ARBA" id="ARBA00004141"/>
    </source>
</evidence>
<organism evidence="7 8">
    <name type="scientific">Aquimarina mytili</name>
    <dbReference type="NCBI Taxonomy" id="874423"/>
    <lineage>
        <taxon>Bacteria</taxon>
        <taxon>Pseudomonadati</taxon>
        <taxon>Bacteroidota</taxon>
        <taxon>Flavobacteriia</taxon>
        <taxon>Flavobacteriales</taxon>
        <taxon>Flavobacteriaceae</taxon>
        <taxon>Aquimarina</taxon>
    </lineage>
</organism>
<dbReference type="EMBL" id="JAERQJ010000005">
    <property type="protein sequence ID" value="MBL0684667.1"/>
    <property type="molecule type" value="Genomic_DNA"/>
</dbReference>
<dbReference type="Proteomes" id="UP000651057">
    <property type="component" value="Unassembled WGS sequence"/>
</dbReference>
<keyword evidence="3 5" id="KW-1133">Transmembrane helix</keyword>
<protein>
    <submittedName>
        <fullName evidence="7">O-antigen ligase family protein</fullName>
    </submittedName>
</protein>
<proteinExistence type="predicted"/>
<dbReference type="GO" id="GO:0016874">
    <property type="term" value="F:ligase activity"/>
    <property type="evidence" value="ECO:0007669"/>
    <property type="project" value="UniProtKB-KW"/>
</dbReference>
<keyword evidence="7" id="KW-0436">Ligase</keyword>
<evidence type="ECO:0000313" key="7">
    <source>
        <dbReference type="EMBL" id="MBL0684667.1"/>
    </source>
</evidence>
<keyword evidence="2 5" id="KW-0812">Transmembrane</keyword>
<dbReference type="GO" id="GO:0016020">
    <property type="term" value="C:membrane"/>
    <property type="evidence" value="ECO:0007669"/>
    <property type="project" value="UniProtKB-SubCell"/>
</dbReference>
<feature type="transmembrane region" description="Helical" evidence="5">
    <location>
        <begin position="28"/>
        <end position="46"/>
    </location>
</feature>
<dbReference type="AlphaFoldDB" id="A0A936ZUQ0"/>
<comment type="caution">
    <text evidence="7">The sequence shown here is derived from an EMBL/GenBank/DDBJ whole genome shotgun (WGS) entry which is preliminary data.</text>
</comment>